<feature type="domain" description="Aldehyde dehydrogenase" evidence="2">
    <location>
        <begin position="3"/>
        <end position="447"/>
    </location>
</feature>
<dbReference type="PANTHER" id="PTHR43217">
    <property type="entry name" value="SUCCINATE SEMIALDEHYDE DEHYDROGENASE [NAD(P)+] SAD"/>
    <property type="match status" value="1"/>
</dbReference>
<dbReference type="InterPro" id="IPR047110">
    <property type="entry name" value="GABD/Sad-like"/>
</dbReference>
<dbReference type="PANTHER" id="PTHR43217:SF1">
    <property type="entry name" value="SUCCINATE SEMIALDEHYDE DEHYDROGENASE [NAD(P)+] SAD"/>
    <property type="match status" value="1"/>
</dbReference>
<name>A0A401UCQ9_9BACT</name>
<reference evidence="3 4" key="1">
    <citation type="submission" date="2018-11" db="EMBL/GenBank/DDBJ databases">
        <title>Chryseotalea sanarue gen. nov., sp., nov., a member of the family Cytophagaceae, isolated from a brackish lake in Hamamatsu Japan.</title>
        <authorList>
            <person name="Maejima Y."/>
            <person name="Iino T."/>
            <person name="Muraguchi Y."/>
            <person name="Fukuda K."/>
            <person name="Ohkuma M."/>
            <person name="Moriuchi R."/>
            <person name="Dohra H."/>
            <person name="Kimbara K."/>
            <person name="Shintani M."/>
        </authorList>
    </citation>
    <scope>NUCLEOTIDE SEQUENCE [LARGE SCALE GENOMIC DNA]</scope>
    <source>
        <strain evidence="3 4">Ys</strain>
    </source>
</reference>
<dbReference type="GO" id="GO:0004777">
    <property type="term" value="F:succinate-semialdehyde dehydrogenase (NAD+) activity"/>
    <property type="evidence" value="ECO:0007669"/>
    <property type="project" value="TreeGrafter"/>
</dbReference>
<dbReference type="SUPFAM" id="SSF53720">
    <property type="entry name" value="ALDH-like"/>
    <property type="match status" value="1"/>
</dbReference>
<evidence type="ECO:0000256" key="1">
    <source>
        <dbReference type="ARBA" id="ARBA00023002"/>
    </source>
</evidence>
<dbReference type="Gene3D" id="3.40.605.10">
    <property type="entry name" value="Aldehyde Dehydrogenase, Chain A, domain 1"/>
    <property type="match status" value="1"/>
</dbReference>
<dbReference type="OrthoDB" id="9762913at2"/>
<evidence type="ECO:0000313" key="4">
    <source>
        <dbReference type="Proteomes" id="UP000288227"/>
    </source>
</evidence>
<dbReference type="AlphaFoldDB" id="A0A401UCQ9"/>
<organism evidence="3 4">
    <name type="scientific">Chryseotalea sanaruensis</name>
    <dbReference type="NCBI Taxonomy" id="2482724"/>
    <lineage>
        <taxon>Bacteria</taxon>
        <taxon>Pseudomonadati</taxon>
        <taxon>Bacteroidota</taxon>
        <taxon>Cytophagia</taxon>
        <taxon>Cytophagales</taxon>
        <taxon>Chryseotaleaceae</taxon>
        <taxon>Chryseotalea</taxon>
    </lineage>
</organism>
<dbReference type="Gene3D" id="3.40.309.10">
    <property type="entry name" value="Aldehyde Dehydrogenase, Chain A, domain 2"/>
    <property type="match status" value="1"/>
</dbReference>
<dbReference type="InterPro" id="IPR015590">
    <property type="entry name" value="Aldehyde_DH_dom"/>
</dbReference>
<accession>A0A401UCQ9</accession>
<protein>
    <recommendedName>
        <fullName evidence="2">Aldehyde dehydrogenase domain-containing protein</fullName>
    </recommendedName>
</protein>
<dbReference type="EMBL" id="BHXQ01000005">
    <property type="protein sequence ID" value="GCC52663.1"/>
    <property type="molecule type" value="Genomic_DNA"/>
</dbReference>
<keyword evidence="4" id="KW-1185">Reference proteome</keyword>
<proteinExistence type="predicted"/>
<comment type="caution">
    <text evidence="3">The sequence shown here is derived from an EMBL/GenBank/DDBJ whole genome shotgun (WGS) entry which is preliminary data.</text>
</comment>
<dbReference type="Pfam" id="PF00171">
    <property type="entry name" value="Aldedh"/>
    <property type="match status" value="1"/>
</dbReference>
<evidence type="ECO:0000259" key="2">
    <source>
        <dbReference type="Pfam" id="PF00171"/>
    </source>
</evidence>
<sequence length="450" mass="49639">MNTLSTVNPFTQQVLETYNFQSKQEIDKTLNQGHLAFQHWRNTAIAVRQDFIHTVKNKLISQRDAYATLISTEMGKPLVQALAEIDKCALLCDYYIEKVPAFLQAREEKYLDKKVVHALSPTGIVFGIMPWNYPFWQVFRFAIPNLLAGNTILLKHAPSTTGCSLALHDLFSSEAFPNRFQSLIIDLHQVESIIAHPAVQGVCLTGSVKAGSAVGELAGKHLKKSVLELGSADALVILDDAILFKALDGAFQSRTFNAGQSCIAAKRIFVREQKIEEAIAYLQGKLKDLRIGNPLEEGINLGPIAKIEFVQQLEEQVKRAIAFGARKISGAEAQGAFFTPGIIVSEASNPMNQEEIFGPVLNLIPYQDENTLLRNINNTNFGLAASVWSQDEAKAIQWAHGIEAGTVVINDYTKSDPRIPFGGIKNSGFGRELGELGFRSFLNEKAIIII</sequence>
<dbReference type="Proteomes" id="UP000288227">
    <property type="component" value="Unassembled WGS sequence"/>
</dbReference>
<keyword evidence="1" id="KW-0560">Oxidoreductase</keyword>
<dbReference type="RefSeq" id="WP_127123317.1">
    <property type="nucleotide sequence ID" value="NZ_BHXQ01000005.1"/>
</dbReference>
<gene>
    <name evidence="3" type="ORF">SanaruYs_29010</name>
</gene>
<dbReference type="InterPro" id="IPR016162">
    <property type="entry name" value="Ald_DH_N"/>
</dbReference>
<evidence type="ECO:0000313" key="3">
    <source>
        <dbReference type="EMBL" id="GCC52663.1"/>
    </source>
</evidence>
<dbReference type="InterPro" id="IPR016163">
    <property type="entry name" value="Ald_DH_C"/>
</dbReference>
<dbReference type="InterPro" id="IPR016161">
    <property type="entry name" value="Ald_DH/histidinol_DH"/>
</dbReference>